<protein>
    <submittedName>
        <fullName evidence="5">RNA-binding protein</fullName>
    </submittedName>
</protein>
<dbReference type="SUPFAM" id="SSF54928">
    <property type="entry name" value="RNA-binding domain, RBD"/>
    <property type="match status" value="1"/>
</dbReference>
<feature type="compositionally biased region" description="Basic and acidic residues" evidence="3">
    <location>
        <begin position="47"/>
        <end position="73"/>
    </location>
</feature>
<feature type="compositionally biased region" description="Acidic residues" evidence="3">
    <location>
        <begin position="85"/>
        <end position="94"/>
    </location>
</feature>
<feature type="compositionally biased region" description="Basic and acidic residues" evidence="3">
    <location>
        <begin position="278"/>
        <end position="303"/>
    </location>
</feature>
<accession>A0ABR0T349</accession>
<proteinExistence type="predicted"/>
<evidence type="ECO:0000259" key="4">
    <source>
        <dbReference type="PROSITE" id="PS50102"/>
    </source>
</evidence>
<dbReference type="SMART" id="SM00360">
    <property type="entry name" value="RRM"/>
    <property type="match status" value="1"/>
</dbReference>
<dbReference type="InterPro" id="IPR035979">
    <property type="entry name" value="RBD_domain_sf"/>
</dbReference>
<reference evidence="5 6" key="1">
    <citation type="submission" date="2024-01" db="EMBL/GenBank/DDBJ databases">
        <title>Complete genome of Cladobotryum mycophilum ATHUM6906.</title>
        <authorList>
            <person name="Christinaki A.C."/>
            <person name="Myridakis A.I."/>
            <person name="Kouvelis V.N."/>
        </authorList>
    </citation>
    <scope>NUCLEOTIDE SEQUENCE [LARGE SCALE GENOMIC DNA]</scope>
    <source>
        <strain evidence="5 6">ATHUM6906</strain>
    </source>
</reference>
<evidence type="ECO:0000256" key="1">
    <source>
        <dbReference type="ARBA" id="ARBA00022884"/>
    </source>
</evidence>
<keyword evidence="6" id="KW-1185">Reference proteome</keyword>
<evidence type="ECO:0000313" key="5">
    <source>
        <dbReference type="EMBL" id="KAK5998873.1"/>
    </source>
</evidence>
<dbReference type="EMBL" id="JAVFKD010000001">
    <property type="protein sequence ID" value="KAK5998873.1"/>
    <property type="molecule type" value="Genomic_DNA"/>
</dbReference>
<dbReference type="PANTHER" id="PTHR23236">
    <property type="entry name" value="EUKARYOTIC TRANSLATION INITIATION FACTOR 4B/4H"/>
    <property type="match status" value="1"/>
</dbReference>
<feature type="region of interest" description="Disordered" evidence="3">
    <location>
        <begin position="265"/>
        <end position="330"/>
    </location>
</feature>
<dbReference type="Proteomes" id="UP001338125">
    <property type="component" value="Unassembled WGS sequence"/>
</dbReference>
<dbReference type="Pfam" id="PF00076">
    <property type="entry name" value="RRM_1"/>
    <property type="match status" value="1"/>
</dbReference>
<feature type="compositionally biased region" description="Basic and acidic residues" evidence="3">
    <location>
        <begin position="95"/>
        <end position="130"/>
    </location>
</feature>
<comment type="caution">
    <text evidence="5">The sequence shown here is derived from an EMBL/GenBank/DDBJ whole genome shotgun (WGS) entry which is preliminary data.</text>
</comment>
<gene>
    <name evidence="5" type="ORF">PT974_01257</name>
</gene>
<dbReference type="Gene3D" id="3.30.70.330">
    <property type="match status" value="1"/>
</dbReference>
<sequence>MKSKRAAKEASAVAAAVEEKKPVADTIAEDKSDKKRKRSDDDAETNGEVKKSKGDKKDKKDKKKKSDKESRKEKKDKRKNLQDLPEGDDMEVDEEQPKPKESTESEPKKDKKATTEVNGDNKEAKKAERREKKKEKKSQRKENKVAHAPPAKPETTTSNGDNDITPGGDAIDLDESAAQKPGRNIVFVGNLPYSATAATISAHFASLKPIAVRCLTKKGDPNPCRGIAFVEFATPQHQRTCLDKFHHSTFNDGVSVERKINVELTAGGGGKNQNRQNKIFEKNKKLDENRTKRIEKEKTDKVENGGTKDQSQATGGIHPSRLARLPNLGQ</sequence>
<keyword evidence="1 2" id="KW-0694">RNA-binding</keyword>
<feature type="domain" description="RRM" evidence="4">
    <location>
        <begin position="184"/>
        <end position="267"/>
    </location>
</feature>
<dbReference type="InterPro" id="IPR000504">
    <property type="entry name" value="RRM_dom"/>
</dbReference>
<evidence type="ECO:0000256" key="2">
    <source>
        <dbReference type="PROSITE-ProRule" id="PRU00176"/>
    </source>
</evidence>
<evidence type="ECO:0000256" key="3">
    <source>
        <dbReference type="SAM" id="MobiDB-lite"/>
    </source>
</evidence>
<feature type="region of interest" description="Disordered" evidence="3">
    <location>
        <begin position="1"/>
        <end position="174"/>
    </location>
</feature>
<organism evidence="5 6">
    <name type="scientific">Cladobotryum mycophilum</name>
    <dbReference type="NCBI Taxonomy" id="491253"/>
    <lineage>
        <taxon>Eukaryota</taxon>
        <taxon>Fungi</taxon>
        <taxon>Dikarya</taxon>
        <taxon>Ascomycota</taxon>
        <taxon>Pezizomycotina</taxon>
        <taxon>Sordariomycetes</taxon>
        <taxon>Hypocreomycetidae</taxon>
        <taxon>Hypocreales</taxon>
        <taxon>Hypocreaceae</taxon>
        <taxon>Cladobotryum</taxon>
    </lineage>
</organism>
<name>A0ABR0T349_9HYPO</name>
<evidence type="ECO:0000313" key="6">
    <source>
        <dbReference type="Proteomes" id="UP001338125"/>
    </source>
</evidence>
<dbReference type="PANTHER" id="PTHR23236:SF51">
    <property type="entry name" value="NUCLEOLAR PROTEIN 6"/>
    <property type="match status" value="1"/>
</dbReference>
<dbReference type="PROSITE" id="PS50102">
    <property type="entry name" value="RRM"/>
    <property type="match status" value="1"/>
</dbReference>
<dbReference type="InterPro" id="IPR012677">
    <property type="entry name" value="Nucleotide-bd_a/b_plait_sf"/>
</dbReference>
<feature type="compositionally biased region" description="Basic and acidic residues" evidence="3">
    <location>
        <begin position="17"/>
        <end position="33"/>
    </location>
</feature>